<keyword evidence="6" id="KW-0539">Nucleus</keyword>
<evidence type="ECO:0000256" key="4">
    <source>
        <dbReference type="ARBA" id="ARBA00023125"/>
    </source>
</evidence>
<proteinExistence type="predicted"/>
<keyword evidence="3" id="KW-0805">Transcription regulation</keyword>
<dbReference type="AlphaFoldDB" id="A0AAN7T164"/>
<dbReference type="GO" id="GO:0000981">
    <property type="term" value="F:DNA-binding transcription factor activity, RNA polymerase II-specific"/>
    <property type="evidence" value="ECO:0007669"/>
    <property type="project" value="InterPro"/>
</dbReference>
<dbReference type="Proteomes" id="UP001309876">
    <property type="component" value="Unassembled WGS sequence"/>
</dbReference>
<comment type="subcellular location">
    <subcellularLocation>
        <location evidence="1">Nucleus</location>
    </subcellularLocation>
</comment>
<dbReference type="PANTHER" id="PTHR47338">
    <property type="entry name" value="ZN(II)2CYS6 TRANSCRIPTION FACTOR (EUROFUNG)-RELATED"/>
    <property type="match status" value="1"/>
</dbReference>
<dbReference type="PANTHER" id="PTHR47338:SF20">
    <property type="entry name" value="ZN(II)2CYS6 TRANSCRIPTION FACTOR (EUROFUNG)"/>
    <property type="match status" value="1"/>
</dbReference>
<dbReference type="EMBL" id="JAVRRJ010000003">
    <property type="protein sequence ID" value="KAK5086916.1"/>
    <property type="molecule type" value="Genomic_DNA"/>
</dbReference>
<protein>
    <submittedName>
        <fullName evidence="7">Uncharacterized protein</fullName>
    </submittedName>
</protein>
<organism evidence="7 8">
    <name type="scientific">Lithohypha guttulata</name>
    <dbReference type="NCBI Taxonomy" id="1690604"/>
    <lineage>
        <taxon>Eukaryota</taxon>
        <taxon>Fungi</taxon>
        <taxon>Dikarya</taxon>
        <taxon>Ascomycota</taxon>
        <taxon>Pezizomycotina</taxon>
        <taxon>Eurotiomycetes</taxon>
        <taxon>Chaetothyriomycetidae</taxon>
        <taxon>Chaetothyriales</taxon>
        <taxon>Trichomeriaceae</taxon>
        <taxon>Lithohypha</taxon>
    </lineage>
</organism>
<evidence type="ECO:0000313" key="8">
    <source>
        <dbReference type="Proteomes" id="UP001309876"/>
    </source>
</evidence>
<gene>
    <name evidence="7" type="ORF">LTR05_004087</name>
</gene>
<evidence type="ECO:0000256" key="1">
    <source>
        <dbReference type="ARBA" id="ARBA00004123"/>
    </source>
</evidence>
<dbReference type="Gene3D" id="4.10.240.10">
    <property type="entry name" value="Zn(2)-C6 fungal-type DNA-binding domain"/>
    <property type="match status" value="1"/>
</dbReference>
<dbReference type="GO" id="GO:0005634">
    <property type="term" value="C:nucleus"/>
    <property type="evidence" value="ECO:0007669"/>
    <property type="project" value="UniProtKB-SubCell"/>
</dbReference>
<name>A0AAN7T164_9EURO</name>
<dbReference type="GO" id="GO:0003677">
    <property type="term" value="F:DNA binding"/>
    <property type="evidence" value="ECO:0007669"/>
    <property type="project" value="UniProtKB-KW"/>
</dbReference>
<evidence type="ECO:0000256" key="5">
    <source>
        <dbReference type="ARBA" id="ARBA00023163"/>
    </source>
</evidence>
<keyword evidence="4" id="KW-0238">DNA-binding</keyword>
<evidence type="ECO:0000256" key="6">
    <source>
        <dbReference type="ARBA" id="ARBA00023242"/>
    </source>
</evidence>
<dbReference type="CDD" id="cd12148">
    <property type="entry name" value="fungal_TF_MHR"/>
    <property type="match status" value="1"/>
</dbReference>
<dbReference type="InterPro" id="IPR050815">
    <property type="entry name" value="TF_fung"/>
</dbReference>
<evidence type="ECO:0000313" key="7">
    <source>
        <dbReference type="EMBL" id="KAK5086916.1"/>
    </source>
</evidence>
<evidence type="ECO:0000256" key="3">
    <source>
        <dbReference type="ARBA" id="ARBA00023015"/>
    </source>
</evidence>
<accession>A0AAN7T164</accession>
<sequence length="562" mass="63139">MASSEVSDHSDDQRLSKTVFCVKAKVECQYLGQPRKRGLRAGYVTELESRIESLQGQFDALKNSLTSTPVVTTSATPSLIIEPQQQFHLPEISPAANSFPRKPINGTSRHLAERNGAVADLMSLPSSYFHTLADFWFKEDHNWLPILEYERIQASLAELPDTVDYIPDVVLRAVIALKIEYSSQAISLGYKGRRRLSLHLRSEVLTEAMANPSLSSIQALFIIALLDFGSDNIPSTFNIMSMCRRTGEHIGIFRQLLQRIEAQSPHQVGPPSRETFTSGNSQVAQTWGILAFDAASSLGVSWQDKTAALIDHLSGIAYVTAPDFRDSFVTHVHLAAIGLQPVHDFFLSFARGRHQVLEGETMTATEDIYHNSMSYIRGMPTSGYTILADGAVDFDINHIFTRLLSHAAVIMVYQRYVLDNENQNIQLARDRCMESYHQIIDVVRNMSDADTEINSPAFAHFVAQAIRFRLTLERGTGIAREAVFDILMHAINMCARRWPLARRLDVVFRAALAEIDYQAPLGLPEEFWNLKKSTHDISESLKTWVSTNKELLWLRNLNGPYA</sequence>
<dbReference type="GO" id="GO:0008270">
    <property type="term" value="F:zinc ion binding"/>
    <property type="evidence" value="ECO:0007669"/>
    <property type="project" value="InterPro"/>
</dbReference>
<reference evidence="7 8" key="1">
    <citation type="submission" date="2023-08" db="EMBL/GenBank/DDBJ databases">
        <title>Black Yeasts Isolated from many extreme environments.</title>
        <authorList>
            <person name="Coleine C."/>
            <person name="Stajich J.E."/>
            <person name="Selbmann L."/>
        </authorList>
    </citation>
    <scope>NUCLEOTIDE SEQUENCE [LARGE SCALE GENOMIC DNA]</scope>
    <source>
        <strain evidence="7 8">CCFEE 5910</strain>
    </source>
</reference>
<dbReference type="InterPro" id="IPR036864">
    <property type="entry name" value="Zn2-C6_fun-type_DNA-bd_sf"/>
</dbReference>
<keyword evidence="8" id="KW-1185">Reference proteome</keyword>
<comment type="caution">
    <text evidence="7">The sequence shown here is derived from an EMBL/GenBank/DDBJ whole genome shotgun (WGS) entry which is preliminary data.</text>
</comment>
<evidence type="ECO:0000256" key="2">
    <source>
        <dbReference type="ARBA" id="ARBA00022723"/>
    </source>
</evidence>
<keyword evidence="5" id="KW-0804">Transcription</keyword>
<keyword evidence="2" id="KW-0479">Metal-binding</keyword>